<dbReference type="AlphaFoldDB" id="A0A024UYX5"/>
<reference evidence="1 2" key="2">
    <citation type="submission" date="2013-02" db="EMBL/GenBank/DDBJ databases">
        <title>The Genome Sequence of Plasmodium falciparum Vietnam Oak-Knoll (FVO).</title>
        <authorList>
            <consortium name="The Broad Institute Genome Sequencing Platform"/>
            <consortium name="The Broad Institute Genome Sequencing Center for Infectious Disease"/>
            <person name="Neafsey D."/>
            <person name="Cheeseman I."/>
            <person name="Volkman S."/>
            <person name="Adams J."/>
            <person name="Walker B."/>
            <person name="Young S.K."/>
            <person name="Zeng Q."/>
            <person name="Gargeya S."/>
            <person name="Fitzgerald M."/>
            <person name="Haas B."/>
            <person name="Abouelleil A."/>
            <person name="Alvarado L."/>
            <person name="Arachchi H.M."/>
            <person name="Berlin A.M."/>
            <person name="Chapman S.B."/>
            <person name="Dewar J."/>
            <person name="Goldberg J."/>
            <person name="Griggs A."/>
            <person name="Gujja S."/>
            <person name="Hansen M."/>
            <person name="Howarth C."/>
            <person name="Imamovic A."/>
            <person name="Larimer J."/>
            <person name="McCowan C."/>
            <person name="Murphy C."/>
            <person name="Neiman D."/>
            <person name="Pearson M."/>
            <person name="Priest M."/>
            <person name="Roberts A."/>
            <person name="Saif S."/>
            <person name="Shea T."/>
            <person name="Sisk P."/>
            <person name="Sykes S."/>
            <person name="Wortman J."/>
            <person name="Nusbaum C."/>
            <person name="Birren B."/>
        </authorList>
    </citation>
    <scope>NUCLEOTIDE SEQUENCE [LARGE SCALE GENOMIC DNA]</scope>
    <source>
        <strain evidence="2">Vietnam Oak-Knoll (FVO)</strain>
    </source>
</reference>
<dbReference type="Proteomes" id="UP000030690">
    <property type="component" value="Unassembled WGS sequence"/>
</dbReference>
<proteinExistence type="predicted"/>
<evidence type="ECO:0000313" key="1">
    <source>
        <dbReference type="EMBL" id="ETW15968.1"/>
    </source>
</evidence>
<accession>A0A024UYX5</accession>
<evidence type="ECO:0000313" key="2">
    <source>
        <dbReference type="Proteomes" id="UP000030690"/>
    </source>
</evidence>
<protein>
    <submittedName>
        <fullName evidence="1">Uncharacterized protein</fullName>
    </submittedName>
</protein>
<dbReference type="EMBL" id="KI925150">
    <property type="protein sequence ID" value="ETW15968.1"/>
    <property type="molecule type" value="Genomic_DNA"/>
</dbReference>
<name>A0A024UYX5_PLAFA</name>
<gene>
    <name evidence="1" type="ORF">PFFVO_05073</name>
</gene>
<sequence>MNDIMCEENKIKCKNIVSIYTIRMYLNGFIIGYIFRDDIYNKYYKHKKSNIFFHYIKQNILDINKNLHLKNLVYIPKAYSFETYISKRLNCNKNRHLVGSTTKTSRLYILNKNLQVSNFVGFRLSFWTCFCTYSCWQLNNILENNILSPIISGCVASAFSKGIFRESKKSLIPCWMGCMLSYIIFT</sequence>
<organism evidence="1 2">
    <name type="scientific">Plasmodium falciparum Vietnam Oak-Knoll</name>
    <name type="common">FVO</name>
    <dbReference type="NCBI Taxonomy" id="1036723"/>
    <lineage>
        <taxon>Eukaryota</taxon>
        <taxon>Sar</taxon>
        <taxon>Alveolata</taxon>
        <taxon>Apicomplexa</taxon>
        <taxon>Aconoidasida</taxon>
        <taxon>Haemosporida</taxon>
        <taxon>Plasmodiidae</taxon>
        <taxon>Plasmodium</taxon>
        <taxon>Plasmodium (Laverania)</taxon>
    </lineage>
</organism>
<reference evidence="1 2" key="1">
    <citation type="submission" date="2013-02" db="EMBL/GenBank/DDBJ databases">
        <title>The Genome Annotation of Plasmodium falciparum Vietnam Oak-Knoll (FVO).</title>
        <authorList>
            <consortium name="The Broad Institute Genome Sequencing Platform"/>
            <consortium name="The Broad Institute Genome Sequencing Center for Infectious Disease"/>
            <person name="Neafsey D."/>
            <person name="Hoffman S."/>
            <person name="Volkman S."/>
            <person name="Rosenthal P."/>
            <person name="Walker B."/>
            <person name="Young S.K."/>
            <person name="Zeng Q."/>
            <person name="Gargeya S."/>
            <person name="Fitzgerald M."/>
            <person name="Haas B."/>
            <person name="Abouelleil A."/>
            <person name="Allen A.W."/>
            <person name="Alvarado L."/>
            <person name="Arachchi H.M."/>
            <person name="Berlin A.M."/>
            <person name="Chapman S.B."/>
            <person name="Gainer-Dewar J."/>
            <person name="Goldberg J."/>
            <person name="Griggs A."/>
            <person name="Gujja S."/>
            <person name="Hansen M."/>
            <person name="Howarth C."/>
            <person name="Imamovic A."/>
            <person name="Ireland A."/>
            <person name="Larimer J."/>
            <person name="McCowan C."/>
            <person name="Murphy C."/>
            <person name="Pearson M."/>
            <person name="Poon T.W."/>
            <person name="Priest M."/>
            <person name="Roberts A."/>
            <person name="Saif S."/>
            <person name="Shea T."/>
            <person name="Sisk P."/>
            <person name="Sykes S."/>
            <person name="Wortman J."/>
            <person name="Nusbaum C."/>
            <person name="Birren B."/>
        </authorList>
    </citation>
    <scope>NUCLEOTIDE SEQUENCE [LARGE SCALE GENOMIC DNA]</scope>
    <source>
        <strain evidence="2">Vietnam Oak-Knoll (FVO)</strain>
    </source>
</reference>
<dbReference type="OrthoDB" id="370739at2759"/>